<dbReference type="OrthoDB" id="128491at2759"/>
<sequence length="83" mass="9546">MQRSPSLENATVNVQESTLDGLFKRIQDEIHRLEGVGQSDIYDAQFLQVLVKFQAEMRLVQLQRTHSDTSQRLSGVPSFHEIF</sequence>
<proteinExistence type="predicted"/>
<accession>A0A3F2RVQ1</accession>
<organism evidence="2 3">
    <name type="scientific">Phytophthora kernoviae</name>
    <dbReference type="NCBI Taxonomy" id="325452"/>
    <lineage>
        <taxon>Eukaryota</taxon>
        <taxon>Sar</taxon>
        <taxon>Stramenopiles</taxon>
        <taxon>Oomycota</taxon>
        <taxon>Peronosporomycetes</taxon>
        <taxon>Peronosporales</taxon>
        <taxon>Peronosporaceae</taxon>
        <taxon>Phytophthora</taxon>
    </lineage>
</organism>
<protein>
    <submittedName>
        <fullName evidence="2">Uncharacterized protein</fullName>
    </submittedName>
</protein>
<evidence type="ECO:0000313" key="4">
    <source>
        <dbReference type="Proteomes" id="UP000284657"/>
    </source>
</evidence>
<dbReference type="EMBL" id="MBAD02002026">
    <property type="protein sequence ID" value="RLN50428.1"/>
    <property type="molecule type" value="Genomic_DNA"/>
</dbReference>
<evidence type="ECO:0000313" key="2">
    <source>
        <dbReference type="EMBL" id="RLN65133.1"/>
    </source>
</evidence>
<dbReference type="Proteomes" id="UP000284657">
    <property type="component" value="Unassembled WGS sequence"/>
</dbReference>
<reference evidence="3 4" key="1">
    <citation type="submission" date="2018-07" db="EMBL/GenBank/DDBJ databases">
        <title>Genome sequencing of oomycete isolates from Chile give support for New Zealand origin for Phytophthora kernoviae and make available the first Nothophytophthora sp. genome.</title>
        <authorList>
            <person name="Studholme D.J."/>
            <person name="Sanfuentes E."/>
            <person name="Panda P."/>
            <person name="Hill R."/>
            <person name="Sambles C."/>
            <person name="Grant M."/>
            <person name="Williams N.M."/>
            <person name="Mcdougal R.L."/>
        </authorList>
    </citation>
    <scope>NUCLEOTIDE SEQUENCE [LARGE SCALE GENOMIC DNA]</scope>
    <source>
        <strain evidence="2">Chile6</strain>
        <strain evidence="1">Chile7</strain>
    </source>
</reference>
<name>A0A3F2RVQ1_9STRA</name>
<dbReference type="Proteomes" id="UP000277300">
    <property type="component" value="Unassembled WGS sequence"/>
</dbReference>
<comment type="caution">
    <text evidence="2">The sequence shown here is derived from an EMBL/GenBank/DDBJ whole genome shotgun (WGS) entry which is preliminary data.</text>
</comment>
<dbReference type="AlphaFoldDB" id="A0A3F2RVQ1"/>
<dbReference type="EMBL" id="MBDO02000059">
    <property type="protein sequence ID" value="RLN65133.1"/>
    <property type="molecule type" value="Genomic_DNA"/>
</dbReference>
<gene>
    <name evidence="1" type="ORF">BBJ29_000968</name>
    <name evidence="2" type="ORF">BBP00_00003021</name>
</gene>
<evidence type="ECO:0000313" key="3">
    <source>
        <dbReference type="Proteomes" id="UP000277300"/>
    </source>
</evidence>
<evidence type="ECO:0000313" key="1">
    <source>
        <dbReference type="EMBL" id="RLN50428.1"/>
    </source>
</evidence>